<dbReference type="AlphaFoldDB" id="A0A5N6YJF4"/>
<dbReference type="Gene3D" id="3.50.50.60">
    <property type="entry name" value="FAD/NAD(P)-binding domain"/>
    <property type="match status" value="1"/>
</dbReference>
<dbReference type="GO" id="GO:0016614">
    <property type="term" value="F:oxidoreductase activity, acting on CH-OH group of donors"/>
    <property type="evidence" value="ECO:0007669"/>
    <property type="project" value="InterPro"/>
</dbReference>
<feature type="domain" description="Glucose-methanol-choline oxidoreductase N-terminal" evidence="2">
    <location>
        <begin position="89"/>
        <end position="169"/>
    </location>
</feature>
<dbReference type="InterPro" id="IPR036188">
    <property type="entry name" value="FAD/NAD-bd_sf"/>
</dbReference>
<dbReference type="Pfam" id="PF00732">
    <property type="entry name" value="GMC_oxred_N"/>
    <property type="match status" value="1"/>
</dbReference>
<dbReference type="PANTHER" id="PTHR11552">
    <property type="entry name" value="GLUCOSE-METHANOL-CHOLINE GMC OXIDOREDUCTASE"/>
    <property type="match status" value="1"/>
</dbReference>
<dbReference type="OrthoDB" id="4525486at2759"/>
<protein>
    <recommendedName>
        <fullName evidence="2">Glucose-methanol-choline oxidoreductase N-terminal domain-containing protein</fullName>
    </recommendedName>
</protein>
<evidence type="ECO:0000256" key="1">
    <source>
        <dbReference type="ARBA" id="ARBA00010790"/>
    </source>
</evidence>
<organism evidence="3">
    <name type="scientific">Aspergillus arachidicola</name>
    <dbReference type="NCBI Taxonomy" id="656916"/>
    <lineage>
        <taxon>Eukaryota</taxon>
        <taxon>Fungi</taxon>
        <taxon>Dikarya</taxon>
        <taxon>Ascomycota</taxon>
        <taxon>Pezizomycotina</taxon>
        <taxon>Eurotiomycetes</taxon>
        <taxon>Eurotiomycetidae</taxon>
        <taxon>Eurotiales</taxon>
        <taxon>Aspergillaceae</taxon>
        <taxon>Aspergillus</taxon>
        <taxon>Aspergillus subgen. Circumdati</taxon>
    </lineage>
</organism>
<proteinExistence type="inferred from homology"/>
<dbReference type="GO" id="GO:0050660">
    <property type="term" value="F:flavin adenine dinucleotide binding"/>
    <property type="evidence" value="ECO:0007669"/>
    <property type="project" value="InterPro"/>
</dbReference>
<accession>A0A5N6YJF4</accession>
<dbReference type="EMBL" id="ML737119">
    <property type="protein sequence ID" value="KAE8345585.1"/>
    <property type="molecule type" value="Genomic_DNA"/>
</dbReference>
<evidence type="ECO:0000313" key="3">
    <source>
        <dbReference type="EMBL" id="KAE8345585.1"/>
    </source>
</evidence>
<sequence length="169" mass="18325">MNGILYPRAGTLGGCTAHNALVAIYPYRSDFDYIAGLTGDSSWRAENVREYFVRLEKTLPFSVNDAKRNGPRELIVSVRDAVNEDGSKKYPLDVRMDCFVTKIIFDTSVSPPHATGVEFLDGEYLYTASPLSMKGKSGIPGTATASREVIVAGGIYNSPQLLKLSGIGP</sequence>
<dbReference type="SUPFAM" id="SSF51905">
    <property type="entry name" value="FAD/NAD(P)-binding domain"/>
    <property type="match status" value="1"/>
</dbReference>
<name>A0A5N6YJF4_9EURO</name>
<reference evidence="3" key="1">
    <citation type="submission" date="2019-04" db="EMBL/GenBank/DDBJ databases">
        <title>Friends and foes A comparative genomics study of 23 Aspergillus species from section Flavi.</title>
        <authorList>
            <consortium name="DOE Joint Genome Institute"/>
            <person name="Kjaerbolling I."/>
            <person name="Vesth T."/>
            <person name="Frisvad J.C."/>
            <person name="Nybo J.L."/>
            <person name="Theobald S."/>
            <person name="Kildgaard S."/>
            <person name="Isbrandt T."/>
            <person name="Kuo A."/>
            <person name="Sato A."/>
            <person name="Lyhne E.K."/>
            <person name="Kogle M.E."/>
            <person name="Wiebenga A."/>
            <person name="Kun R.S."/>
            <person name="Lubbers R.J."/>
            <person name="Makela M.R."/>
            <person name="Barry K."/>
            <person name="Chovatia M."/>
            <person name="Clum A."/>
            <person name="Daum C."/>
            <person name="Haridas S."/>
            <person name="He G."/>
            <person name="LaButti K."/>
            <person name="Lipzen A."/>
            <person name="Mondo S."/>
            <person name="Riley R."/>
            <person name="Salamov A."/>
            <person name="Simmons B.A."/>
            <person name="Magnuson J.K."/>
            <person name="Henrissat B."/>
            <person name="Mortensen U.H."/>
            <person name="Larsen T.O."/>
            <person name="Devries R.P."/>
            <person name="Grigoriev I.V."/>
            <person name="Machida M."/>
            <person name="Baker S.E."/>
            <person name="Andersen M.R."/>
        </authorList>
    </citation>
    <scope>NUCLEOTIDE SEQUENCE</scope>
    <source>
        <strain evidence="3">CBS 117612</strain>
    </source>
</reference>
<dbReference type="Proteomes" id="UP000325558">
    <property type="component" value="Unassembled WGS sequence"/>
</dbReference>
<dbReference type="InterPro" id="IPR000172">
    <property type="entry name" value="GMC_OxRdtase_N"/>
</dbReference>
<dbReference type="InterPro" id="IPR012132">
    <property type="entry name" value="GMC_OxRdtase"/>
</dbReference>
<dbReference type="PANTHER" id="PTHR11552:SF100">
    <property type="entry name" value="DEHYDROGENASE, PUTATIVE (AFU_ORTHOLOGUE AFUA_5G00630)-RELATED"/>
    <property type="match status" value="1"/>
</dbReference>
<gene>
    <name evidence="3" type="ORF">BDV24DRAFT_159447</name>
</gene>
<evidence type="ECO:0000259" key="2">
    <source>
        <dbReference type="Pfam" id="PF00732"/>
    </source>
</evidence>
<comment type="similarity">
    <text evidence="1">Belongs to the GMC oxidoreductase family.</text>
</comment>